<dbReference type="InterPro" id="IPR027417">
    <property type="entry name" value="P-loop_NTPase"/>
</dbReference>
<dbReference type="SUPFAM" id="SSF52317">
    <property type="entry name" value="Class I glutamine amidotransferase-like"/>
    <property type="match status" value="1"/>
</dbReference>
<dbReference type="InterPro" id="IPR004459">
    <property type="entry name" value="CobQ_synth"/>
</dbReference>
<dbReference type="Pfam" id="PF01656">
    <property type="entry name" value="CbiA"/>
    <property type="match status" value="1"/>
</dbReference>
<sequence>MPAKTIMVQGTASDVGKSIVVTALCRMFKRRGLRVAPFKAQNMSNNSYVTSDGGEIGRAQAVQAMACGVEPSIYMNPILLKPNTDKTSQVIILGKVFDTVCAQDYFQKRQMFMKYVQQALDKLRQDYDIVVIEGAGSPAEINLKENDIVNMAIAKMASSPVILVGDIDKGGVFAQIVGTFELLDDEEKGLVKTFLINKFRGDKDLFMPGLKWIENKIQRKALGVLPMIPDLGIEQEDAVVLEKGCGHPERSEGSDIKILIHIIHLPRISNFTDFDSLSREQDVTLHFIKKPDRNIIPDLLIIPGTKSTIGDLDFLKRQGFKQYIQRCLKAGTCVLGICGGYQMLGQYIKDPYMVESNSKETEGLKFLPIKTSFSREKITEKVKAVHLESQLEIEGYEIHMGRTKHFDGAEPLFKIIEREGESAEGYDGVVLNQLDKNILGTYIHGLFDQDKFRRYFINKICALSGLPEYNSDDKIEQSHRDLAYDRLADEFEKCIDQNVLNKLLEEQCV</sequence>
<dbReference type="InterPro" id="IPR047045">
    <property type="entry name" value="CobQ_N"/>
</dbReference>
<dbReference type="InterPro" id="IPR002586">
    <property type="entry name" value="CobQ/CobB/MinD/ParA_Nub-bd_dom"/>
</dbReference>
<keyword evidence="2" id="KW-0169">Cobalamin biosynthesis</keyword>
<evidence type="ECO:0000313" key="6">
    <source>
        <dbReference type="EMBL" id="VAX35573.1"/>
    </source>
</evidence>
<protein>
    <submittedName>
        <fullName evidence="6">Cobyric acid synthase</fullName>
        <ecNumber evidence="6">6.3.5.10</ecNumber>
    </submittedName>
</protein>
<keyword evidence="6" id="KW-0436">Ligase</keyword>
<dbReference type="InterPro" id="IPR029062">
    <property type="entry name" value="Class_I_gatase-like"/>
</dbReference>
<dbReference type="NCBIfam" id="TIGR00313">
    <property type="entry name" value="cobQ"/>
    <property type="match status" value="1"/>
</dbReference>
<accession>A0A3B1DFM2</accession>
<dbReference type="Gene3D" id="3.40.50.880">
    <property type="match status" value="1"/>
</dbReference>
<dbReference type="GO" id="GO:0009236">
    <property type="term" value="P:cobalamin biosynthetic process"/>
    <property type="evidence" value="ECO:0007669"/>
    <property type="project" value="UniProtKB-UniPathway"/>
</dbReference>
<dbReference type="PANTHER" id="PTHR21343">
    <property type="entry name" value="DETHIOBIOTIN SYNTHETASE"/>
    <property type="match status" value="1"/>
</dbReference>
<dbReference type="GO" id="GO:0051921">
    <property type="term" value="F:adenosylcobyric acid synthase (glutamine-hydrolyzing) activity"/>
    <property type="evidence" value="ECO:0007669"/>
    <property type="project" value="UniProtKB-EC"/>
</dbReference>
<dbReference type="PANTHER" id="PTHR21343:SF1">
    <property type="entry name" value="COBYRIC ACID SYNTHASE"/>
    <property type="match status" value="1"/>
</dbReference>
<dbReference type="InterPro" id="IPR033949">
    <property type="entry name" value="CobQ_GATase1"/>
</dbReference>
<dbReference type="Gene3D" id="3.40.50.300">
    <property type="entry name" value="P-loop containing nucleotide triphosphate hydrolases"/>
    <property type="match status" value="1"/>
</dbReference>
<evidence type="ECO:0000259" key="5">
    <source>
        <dbReference type="Pfam" id="PF07685"/>
    </source>
</evidence>
<dbReference type="NCBIfam" id="NF001989">
    <property type="entry name" value="PRK00784.1"/>
    <property type="match status" value="1"/>
</dbReference>
<feature type="domain" description="CobB/CobQ-like glutamine amidotransferase" evidence="5">
    <location>
        <begin position="260"/>
        <end position="451"/>
    </location>
</feature>
<organism evidence="6">
    <name type="scientific">hydrothermal vent metagenome</name>
    <dbReference type="NCBI Taxonomy" id="652676"/>
    <lineage>
        <taxon>unclassified sequences</taxon>
        <taxon>metagenomes</taxon>
        <taxon>ecological metagenomes</taxon>
    </lineage>
</organism>
<keyword evidence="3" id="KW-0315">Glutamine amidotransferase</keyword>
<evidence type="ECO:0000256" key="1">
    <source>
        <dbReference type="ARBA" id="ARBA00004953"/>
    </source>
</evidence>
<name>A0A3B1DFM2_9ZZZZ</name>
<dbReference type="AlphaFoldDB" id="A0A3B1DFM2"/>
<evidence type="ECO:0000256" key="3">
    <source>
        <dbReference type="ARBA" id="ARBA00022962"/>
    </source>
</evidence>
<dbReference type="EC" id="6.3.5.10" evidence="6"/>
<dbReference type="CDD" id="cd05389">
    <property type="entry name" value="CobQ_N"/>
    <property type="match status" value="1"/>
</dbReference>
<dbReference type="UniPathway" id="UPA00148"/>
<dbReference type="HAMAP" id="MF_00028">
    <property type="entry name" value="CobQ"/>
    <property type="match status" value="1"/>
</dbReference>
<dbReference type="InterPro" id="IPR011698">
    <property type="entry name" value="GATase_3"/>
</dbReference>
<dbReference type="EMBL" id="UOGJ01000065">
    <property type="protein sequence ID" value="VAX35573.1"/>
    <property type="molecule type" value="Genomic_DNA"/>
</dbReference>
<dbReference type="CDD" id="cd01750">
    <property type="entry name" value="GATase1_CobQ"/>
    <property type="match status" value="1"/>
</dbReference>
<evidence type="ECO:0000259" key="4">
    <source>
        <dbReference type="Pfam" id="PF01656"/>
    </source>
</evidence>
<reference evidence="6" key="1">
    <citation type="submission" date="2018-06" db="EMBL/GenBank/DDBJ databases">
        <authorList>
            <person name="Zhirakovskaya E."/>
        </authorList>
    </citation>
    <scope>NUCLEOTIDE SEQUENCE</scope>
</reference>
<feature type="domain" description="CobQ/CobB/MinD/ParA nucleotide binding" evidence="4">
    <location>
        <begin position="6"/>
        <end position="231"/>
    </location>
</feature>
<comment type="pathway">
    <text evidence="1">Cofactor biosynthesis; adenosylcobalamin biosynthesis.</text>
</comment>
<proteinExistence type="inferred from homology"/>
<dbReference type="SUPFAM" id="SSF52540">
    <property type="entry name" value="P-loop containing nucleoside triphosphate hydrolases"/>
    <property type="match status" value="1"/>
</dbReference>
<gene>
    <name evidence="6" type="ORF">MNBD_UNCLBAC01-663</name>
</gene>
<dbReference type="PROSITE" id="PS51274">
    <property type="entry name" value="GATASE_COBBQ"/>
    <property type="match status" value="1"/>
</dbReference>
<dbReference type="Pfam" id="PF07685">
    <property type="entry name" value="GATase_3"/>
    <property type="match status" value="1"/>
</dbReference>
<evidence type="ECO:0000256" key="2">
    <source>
        <dbReference type="ARBA" id="ARBA00022573"/>
    </source>
</evidence>